<gene>
    <name evidence="1" type="ORF">K1T71_008050</name>
</gene>
<protein>
    <submittedName>
        <fullName evidence="1">Uncharacterized protein</fullName>
    </submittedName>
</protein>
<name>A0ACC1CZ67_9NEOP</name>
<proteinExistence type="predicted"/>
<comment type="caution">
    <text evidence="1">The sequence shown here is derived from an EMBL/GenBank/DDBJ whole genome shotgun (WGS) entry which is preliminary data.</text>
</comment>
<evidence type="ECO:0000313" key="1">
    <source>
        <dbReference type="EMBL" id="KAJ0176871.1"/>
    </source>
</evidence>
<organism evidence="1 2">
    <name type="scientific">Dendrolimus kikuchii</name>
    <dbReference type="NCBI Taxonomy" id="765133"/>
    <lineage>
        <taxon>Eukaryota</taxon>
        <taxon>Metazoa</taxon>
        <taxon>Ecdysozoa</taxon>
        <taxon>Arthropoda</taxon>
        <taxon>Hexapoda</taxon>
        <taxon>Insecta</taxon>
        <taxon>Pterygota</taxon>
        <taxon>Neoptera</taxon>
        <taxon>Endopterygota</taxon>
        <taxon>Lepidoptera</taxon>
        <taxon>Glossata</taxon>
        <taxon>Ditrysia</taxon>
        <taxon>Bombycoidea</taxon>
        <taxon>Lasiocampidae</taxon>
        <taxon>Dendrolimus</taxon>
    </lineage>
</organism>
<accession>A0ACC1CZ67</accession>
<sequence length="398" mass="44813">MGVPLYTSVHSVSHHSSLWGETEKRNEDLLMVKKTPPDSGSGFIIGSPDAVARVAHLEHSVRFLQEQHRLMLSGLHAEIEALRERNRDLQFQLIFNKESSPKITSSANDETATNDNNEANLKREVNRLEKEAAAARSEARAAEAKALQLQRLLDTQTEKVRELELKPKCACTEARPEASDGCEETRGELRARLAEAERLVRRLRGDADRQRRELQCMKNSLHASLRASGLDGGYGYQNNYHFPPVHTPDFWREPLREDYNLMGSRGRSTRRPLTLPELTGQPLHRSSVYANNHARGRANGYEQKNKKTLPTNGENVAPKSPEEPATGKHFNSSLTAVFNNLSKITDRSLSPTISNSPELKVVVTKMIHHGHVSNGQQVEAARPRARRHHHRKHAPEHT</sequence>
<reference evidence="1 2" key="1">
    <citation type="journal article" date="2021" name="Front. Genet.">
        <title>Chromosome-Level Genome Assembly Reveals Significant Gene Expansion in the Toll and IMD Signaling Pathways of Dendrolimus kikuchii.</title>
        <authorList>
            <person name="Zhou J."/>
            <person name="Wu P."/>
            <person name="Xiong Z."/>
            <person name="Liu N."/>
            <person name="Zhao N."/>
            <person name="Ji M."/>
            <person name="Qiu Y."/>
            <person name="Yang B."/>
        </authorList>
    </citation>
    <scope>NUCLEOTIDE SEQUENCE [LARGE SCALE GENOMIC DNA]</scope>
    <source>
        <strain evidence="1">Ann1</strain>
    </source>
</reference>
<dbReference type="EMBL" id="CM034399">
    <property type="protein sequence ID" value="KAJ0176871.1"/>
    <property type="molecule type" value="Genomic_DNA"/>
</dbReference>
<evidence type="ECO:0000313" key="2">
    <source>
        <dbReference type="Proteomes" id="UP000824533"/>
    </source>
</evidence>
<dbReference type="Proteomes" id="UP000824533">
    <property type="component" value="Linkage Group LG13"/>
</dbReference>
<keyword evidence="2" id="KW-1185">Reference proteome</keyword>